<dbReference type="EMBL" id="LWCA01001448">
    <property type="protein sequence ID" value="OAF65098.1"/>
    <property type="molecule type" value="Genomic_DNA"/>
</dbReference>
<protein>
    <submittedName>
        <fullName evidence="1">Uncharacterized protein</fullName>
    </submittedName>
</protein>
<evidence type="ECO:0000313" key="1">
    <source>
        <dbReference type="EMBL" id="OAF65098.1"/>
    </source>
</evidence>
<evidence type="ECO:0000313" key="2">
    <source>
        <dbReference type="Proteomes" id="UP000078046"/>
    </source>
</evidence>
<keyword evidence="2" id="KW-1185">Reference proteome</keyword>
<dbReference type="AlphaFoldDB" id="A0A177ASW7"/>
<reference evidence="1 2" key="1">
    <citation type="submission" date="2016-04" db="EMBL/GenBank/DDBJ databases">
        <title>The genome of Intoshia linei affirms orthonectids as highly simplified spiralians.</title>
        <authorList>
            <person name="Mikhailov K.V."/>
            <person name="Slusarev G.S."/>
            <person name="Nikitin M.A."/>
            <person name="Logacheva M.D."/>
            <person name="Penin A."/>
            <person name="Aleoshin V."/>
            <person name="Panchin Y.V."/>
        </authorList>
    </citation>
    <scope>NUCLEOTIDE SEQUENCE [LARGE SCALE GENOMIC DNA]</scope>
    <source>
        <strain evidence="1">Intl2013</strain>
        <tissue evidence="1">Whole animal</tissue>
    </source>
</reference>
<gene>
    <name evidence="1" type="ORF">A3Q56_07191</name>
</gene>
<proteinExistence type="predicted"/>
<comment type="caution">
    <text evidence="1">The sequence shown here is derived from an EMBL/GenBank/DDBJ whole genome shotgun (WGS) entry which is preliminary data.</text>
</comment>
<name>A0A177ASW7_9BILA</name>
<organism evidence="1 2">
    <name type="scientific">Intoshia linei</name>
    <dbReference type="NCBI Taxonomy" id="1819745"/>
    <lineage>
        <taxon>Eukaryota</taxon>
        <taxon>Metazoa</taxon>
        <taxon>Spiralia</taxon>
        <taxon>Lophotrochozoa</taxon>
        <taxon>Mesozoa</taxon>
        <taxon>Orthonectida</taxon>
        <taxon>Rhopaluridae</taxon>
        <taxon>Intoshia</taxon>
    </lineage>
</organism>
<sequence>MTDTEISLEKIKIFAQSTSDKIYYDEWKSKTFKIDGNISGTLQTRNNGRVYLRNNKNTIDILMSNHLDEKNEIFNMNYHKCYKNNCHLYSKKNPKSKEIFKQNNYIPCKDDYPMNTNCSYYQTWLQGCLIKIFPIYLVVEYFYTKIYGHSKPIMDCCFYLSVSSKNMTILNLDINMIFYNENPFKFSPYTKKICKIEKKSIYKYFVVPYRLSQVSINTKNDVDLFFFVDVTIYDIDSLEISWHQYHHYTFKFEGDVCKYYNSLYNGCVYLFVTKNSEISRNYSDFENKKKKYSLCSNDKVYRITDGFLSNLNSADMGKFRSFIKSFSNLNIIWEKVNNPLTIENVLHSSNNRIMLGYGQLKERKFVINKSDIRSWIVDKSNKISHYIAQTDNTELTDYMNKDYQLIFQNLNASSNIRTYGTLHDIIYEYGLIKGAIVIFRNSVKCTSEANVIYLRFSGFSRYSVLFVPIDSTAVEINLNNYNVSICSSDSLDFDENAFEIQPTQILKCGIEIFDIFENLHVSFFERIIKSESFQSQKKFILKYCYISKIIWLKMKQEQCEMNSNGAPMEKGGGTLKFTISDGTLNLHAELCNEECIEKIFNIKVSELENFTGNAEIFLSNYIDLNNLYLKLWTFTFMIESISKSQIQIVIENVQ</sequence>
<dbReference type="Proteomes" id="UP000078046">
    <property type="component" value="Unassembled WGS sequence"/>
</dbReference>
<accession>A0A177ASW7</accession>